<dbReference type="RefSeq" id="WP_151781731.1">
    <property type="nucleotide sequence ID" value="NZ_BKPS01000116.1"/>
</dbReference>
<sequence length="89" mass="10565">MKNINYSYVLEQIYNFLLLTPDFKSKTNFEKVVEYFKVLNQGVDDDFIFEIPDKVVGQFGNKKMINIINAPEIDHKNKFLDWVDQQINT</sequence>
<gene>
    <name evidence="1" type="ORF">I9054_013895</name>
</gene>
<name>A0A8I1ADB3_ACIBZ</name>
<proteinExistence type="predicted"/>
<protein>
    <submittedName>
        <fullName evidence="1">Uncharacterized protein</fullName>
    </submittedName>
</protein>
<evidence type="ECO:0000313" key="2">
    <source>
        <dbReference type="Proteomes" id="UP000644140"/>
    </source>
</evidence>
<reference evidence="1" key="1">
    <citation type="submission" date="2022-02" db="EMBL/GenBank/DDBJ databases">
        <title>Characterization of Tn125 harboring carbapenem-resistant Acinetobacter bereziniae clinical isolates.</title>
        <authorList>
            <person name="Wong N.-K."/>
            <person name="Pan Q."/>
        </authorList>
    </citation>
    <scope>NUCLEOTIDE SEQUENCE</scope>
    <source>
        <strain evidence="1">GD03393</strain>
    </source>
</reference>
<dbReference type="Proteomes" id="UP000644140">
    <property type="component" value="Chromosome"/>
</dbReference>
<evidence type="ECO:0000313" key="1">
    <source>
        <dbReference type="EMBL" id="UUN96465.1"/>
    </source>
</evidence>
<dbReference type="AlphaFoldDB" id="A0A8I1ADB3"/>
<accession>A0A8I1ADB3</accession>
<dbReference type="EMBL" id="CP092085">
    <property type="protein sequence ID" value="UUN96465.1"/>
    <property type="molecule type" value="Genomic_DNA"/>
</dbReference>
<organism evidence="1 2">
    <name type="scientific">Acinetobacter bereziniae</name>
    <name type="common">Acinetobacter genomosp. 10</name>
    <dbReference type="NCBI Taxonomy" id="106648"/>
    <lineage>
        <taxon>Bacteria</taxon>
        <taxon>Pseudomonadati</taxon>
        <taxon>Pseudomonadota</taxon>
        <taxon>Gammaproteobacteria</taxon>
        <taxon>Moraxellales</taxon>
        <taxon>Moraxellaceae</taxon>
        <taxon>Acinetobacter</taxon>
    </lineage>
</organism>